<gene>
    <name evidence="18" type="primary">TBLA0C05650</name>
    <name evidence="18" type="ORF">TBLA_0C05650</name>
</gene>
<dbReference type="InterPro" id="IPR018939">
    <property type="entry name" value="Autophagy-rel_prot_27"/>
</dbReference>
<comment type="subcellular location">
    <subcellularLocation>
        <location evidence="2">Cytoplasmic vesicle membrane</location>
        <topology evidence="2">Single-pass type I membrane protein</topology>
    </subcellularLocation>
    <subcellularLocation>
        <location evidence="3">Golgi apparatus membrane</location>
        <topology evidence="3">Single-pass type I membrane protein</topology>
    </subcellularLocation>
    <subcellularLocation>
        <location evidence="1">Mitochondrion membrane</location>
        <topology evidence="1">Single-pass membrane protein</topology>
    </subcellularLocation>
</comment>
<dbReference type="InterPro" id="IPR044865">
    <property type="entry name" value="MRH_dom"/>
</dbReference>
<evidence type="ECO:0000313" key="19">
    <source>
        <dbReference type="Proteomes" id="UP000002866"/>
    </source>
</evidence>
<evidence type="ECO:0000256" key="4">
    <source>
        <dbReference type="ARBA" id="ARBA00005363"/>
    </source>
</evidence>
<dbReference type="Proteomes" id="UP000002866">
    <property type="component" value="Chromosome 3"/>
</dbReference>
<dbReference type="eggNOG" id="ENOG502QVJJ">
    <property type="taxonomic scope" value="Eukaryota"/>
</dbReference>
<evidence type="ECO:0000256" key="10">
    <source>
        <dbReference type="ARBA" id="ARBA00023034"/>
    </source>
</evidence>
<evidence type="ECO:0000256" key="2">
    <source>
        <dbReference type="ARBA" id="ARBA00004358"/>
    </source>
</evidence>
<evidence type="ECO:0000256" key="5">
    <source>
        <dbReference type="ARBA" id="ARBA00013776"/>
    </source>
</evidence>
<feature type="domain" description="MRH" evidence="17">
    <location>
        <begin position="22"/>
        <end position="177"/>
    </location>
</feature>
<dbReference type="STRING" id="1071380.I2H1W1"/>
<dbReference type="OrthoDB" id="29460at2759"/>
<dbReference type="HOGENOM" id="CLU_089705_0_0_1"/>
<comment type="similarity">
    <text evidence="4">Belongs to the ATG27 family.</text>
</comment>
<dbReference type="InParanoid" id="I2H1W1"/>
<dbReference type="GeneID" id="14495343"/>
<keyword evidence="8 15" id="KW-1133">Transmembrane helix</keyword>
<dbReference type="GO" id="GO:0000139">
    <property type="term" value="C:Golgi membrane"/>
    <property type="evidence" value="ECO:0007669"/>
    <property type="project" value="UniProtKB-SubCell"/>
</dbReference>
<dbReference type="EMBL" id="HE806318">
    <property type="protein sequence ID" value="CCH60363.1"/>
    <property type="molecule type" value="Genomic_DNA"/>
</dbReference>
<feature type="transmembrane region" description="Helical" evidence="15">
    <location>
        <begin position="196"/>
        <end position="221"/>
    </location>
</feature>
<evidence type="ECO:0000256" key="14">
    <source>
        <dbReference type="ARBA" id="ARBA00023329"/>
    </source>
</evidence>
<evidence type="ECO:0000256" key="9">
    <source>
        <dbReference type="ARBA" id="ARBA00023006"/>
    </source>
</evidence>
<evidence type="ECO:0000259" key="17">
    <source>
        <dbReference type="PROSITE" id="PS51914"/>
    </source>
</evidence>
<dbReference type="RefSeq" id="XP_004179882.1">
    <property type="nucleotide sequence ID" value="XM_004179834.1"/>
</dbReference>
<evidence type="ECO:0000256" key="1">
    <source>
        <dbReference type="ARBA" id="ARBA00004304"/>
    </source>
</evidence>
<keyword evidence="12 15" id="KW-0472">Membrane</keyword>
<keyword evidence="11" id="KW-0496">Mitochondrion</keyword>
<sequence>MKNIKLISLLAATLLFTPIYGINCDNDEILKKYNLSKNPAVMSAVIDIETPPTLSHQSIWFNLCDSNKNGDKSQLSKSCNGNDMVCIFEEIETISNSNEKMISKLIDIPYSTDFDVTGYENDGVTVSLSLVKWGKRYLDVQLQYVCDNSLKNDEISQYNWNKDLIDLQIKGPSGCLNVDNGGNDVNTPQETKGTSLFGWFIWLLIYAVLFSLTFVAITSYLKTRESGSFEEFRDEFVTRLSDLVRSLPGFVNEVINKVIGRGSINGSIREGYSAV</sequence>
<protein>
    <recommendedName>
        <fullName evidence="5">Autophagy-related protein 27</fullName>
    </recommendedName>
</protein>
<evidence type="ECO:0000256" key="3">
    <source>
        <dbReference type="ARBA" id="ARBA00004614"/>
    </source>
</evidence>
<keyword evidence="10" id="KW-0333">Golgi apparatus</keyword>
<evidence type="ECO:0000256" key="8">
    <source>
        <dbReference type="ARBA" id="ARBA00022989"/>
    </source>
</evidence>
<accession>I2H1W1</accession>
<evidence type="ECO:0000256" key="12">
    <source>
        <dbReference type="ARBA" id="ARBA00023136"/>
    </source>
</evidence>
<keyword evidence="14" id="KW-0968">Cytoplasmic vesicle</keyword>
<keyword evidence="19" id="KW-1185">Reference proteome</keyword>
<evidence type="ECO:0000256" key="15">
    <source>
        <dbReference type="SAM" id="Phobius"/>
    </source>
</evidence>
<organism evidence="18 19">
    <name type="scientific">Henningerozyma blattae (strain ATCC 34711 / CBS 6284 / DSM 70876 / NBRC 10599 / NRRL Y-10934 / UCD 77-7)</name>
    <name type="common">Yeast</name>
    <name type="synonym">Tetrapisispora blattae</name>
    <dbReference type="NCBI Taxonomy" id="1071380"/>
    <lineage>
        <taxon>Eukaryota</taxon>
        <taxon>Fungi</taxon>
        <taxon>Dikarya</taxon>
        <taxon>Ascomycota</taxon>
        <taxon>Saccharomycotina</taxon>
        <taxon>Saccharomycetes</taxon>
        <taxon>Saccharomycetales</taxon>
        <taxon>Saccharomycetaceae</taxon>
        <taxon>Henningerozyma</taxon>
    </lineage>
</organism>
<keyword evidence="7 16" id="KW-0732">Signal</keyword>
<dbReference type="GO" id="GO:0006914">
    <property type="term" value="P:autophagy"/>
    <property type="evidence" value="ECO:0007669"/>
    <property type="project" value="UniProtKB-KW"/>
</dbReference>
<dbReference type="GO" id="GO:0031966">
    <property type="term" value="C:mitochondrial membrane"/>
    <property type="evidence" value="ECO:0007669"/>
    <property type="project" value="UniProtKB-SubCell"/>
</dbReference>
<evidence type="ECO:0000256" key="6">
    <source>
        <dbReference type="ARBA" id="ARBA00022692"/>
    </source>
</evidence>
<evidence type="ECO:0000313" key="18">
    <source>
        <dbReference type="EMBL" id="CCH60363.1"/>
    </source>
</evidence>
<feature type="chain" id="PRO_5003660399" description="Autophagy-related protein 27" evidence="16">
    <location>
        <begin position="22"/>
        <end position="275"/>
    </location>
</feature>
<dbReference type="Pfam" id="PF09451">
    <property type="entry name" value="ATG27"/>
    <property type="match status" value="1"/>
</dbReference>
<keyword evidence="9" id="KW-0072">Autophagy</keyword>
<dbReference type="AlphaFoldDB" id="I2H1W1"/>
<dbReference type="GO" id="GO:0030659">
    <property type="term" value="C:cytoplasmic vesicle membrane"/>
    <property type="evidence" value="ECO:0007669"/>
    <property type="project" value="UniProtKB-SubCell"/>
</dbReference>
<evidence type="ECO:0000256" key="13">
    <source>
        <dbReference type="ARBA" id="ARBA00023157"/>
    </source>
</evidence>
<name>I2H1W1_HENB6</name>
<evidence type="ECO:0000256" key="11">
    <source>
        <dbReference type="ARBA" id="ARBA00023128"/>
    </source>
</evidence>
<dbReference type="KEGG" id="tbl:TBLA_0C05650"/>
<reference evidence="18 19" key="1">
    <citation type="journal article" date="2011" name="Proc. Natl. Acad. Sci. U.S.A.">
        <title>Evolutionary erosion of yeast sex chromosomes by mating-type switching accidents.</title>
        <authorList>
            <person name="Gordon J.L."/>
            <person name="Armisen D."/>
            <person name="Proux-Wera E."/>
            <person name="Oheigeartaigh S.S."/>
            <person name="Byrne K.P."/>
            <person name="Wolfe K.H."/>
        </authorList>
    </citation>
    <scope>NUCLEOTIDE SEQUENCE [LARGE SCALE GENOMIC DNA]</scope>
    <source>
        <strain evidence="19">ATCC 34711 / CBS 6284 / DSM 70876 / NBRC 10599 / NRRL Y-10934 / UCD 77-7</strain>
    </source>
</reference>
<feature type="signal peptide" evidence="16">
    <location>
        <begin position="1"/>
        <end position="21"/>
    </location>
</feature>
<dbReference type="OMA" id="NKGNAID"/>
<proteinExistence type="inferred from homology"/>
<evidence type="ECO:0000256" key="7">
    <source>
        <dbReference type="ARBA" id="ARBA00022729"/>
    </source>
</evidence>
<keyword evidence="6 15" id="KW-0812">Transmembrane</keyword>
<evidence type="ECO:0000256" key="16">
    <source>
        <dbReference type="SAM" id="SignalP"/>
    </source>
</evidence>
<dbReference type="FunCoup" id="I2H1W1">
    <property type="interactions" value="94"/>
</dbReference>
<keyword evidence="13" id="KW-1015">Disulfide bond</keyword>
<dbReference type="PROSITE" id="PS51914">
    <property type="entry name" value="MRH"/>
    <property type="match status" value="1"/>
</dbReference>